<dbReference type="Proteomes" id="UP001219525">
    <property type="component" value="Unassembled WGS sequence"/>
</dbReference>
<dbReference type="EMBL" id="JARJCW010000091">
    <property type="protein sequence ID" value="KAJ7195389.1"/>
    <property type="molecule type" value="Genomic_DNA"/>
</dbReference>
<proteinExistence type="predicted"/>
<feature type="signal peptide" evidence="1">
    <location>
        <begin position="1"/>
        <end position="32"/>
    </location>
</feature>
<keyword evidence="1" id="KW-0732">Signal</keyword>
<feature type="chain" id="PRO_5042214493" evidence="1">
    <location>
        <begin position="33"/>
        <end position="208"/>
    </location>
</feature>
<organism evidence="2 3">
    <name type="scientific">Mycena pura</name>
    <dbReference type="NCBI Taxonomy" id="153505"/>
    <lineage>
        <taxon>Eukaryota</taxon>
        <taxon>Fungi</taxon>
        <taxon>Dikarya</taxon>
        <taxon>Basidiomycota</taxon>
        <taxon>Agaricomycotina</taxon>
        <taxon>Agaricomycetes</taxon>
        <taxon>Agaricomycetidae</taxon>
        <taxon>Agaricales</taxon>
        <taxon>Marasmiineae</taxon>
        <taxon>Mycenaceae</taxon>
        <taxon>Mycena</taxon>
    </lineage>
</organism>
<comment type="caution">
    <text evidence="2">The sequence shown here is derived from an EMBL/GenBank/DDBJ whole genome shotgun (WGS) entry which is preliminary data.</text>
</comment>
<sequence length="208" mass="23379">MEIAWSRVPRLPSGRSVPSLPIFLLLSVLSEGARWAAHGCISAPPSLKSIPLICPRQLLAPNSFGPALFIQLLGALFSFHSVSFSSHRFQNYRKVGFAPRQTSYDCRQRFIERSAQVFRRLPLALSSPGAVPVSLSSHSKMSGVHERSRTDTLPYSDDVLLVPRRLLDINDWRHKVGDSRVQTFFRALPKLFQSLSRPRPTRECPGFV</sequence>
<protein>
    <submittedName>
        <fullName evidence="2">Uncharacterized protein</fullName>
    </submittedName>
</protein>
<evidence type="ECO:0000313" key="2">
    <source>
        <dbReference type="EMBL" id="KAJ7195389.1"/>
    </source>
</evidence>
<reference evidence="2" key="1">
    <citation type="submission" date="2023-03" db="EMBL/GenBank/DDBJ databases">
        <title>Massive genome expansion in bonnet fungi (Mycena s.s.) driven by repeated elements and novel gene families across ecological guilds.</title>
        <authorList>
            <consortium name="Lawrence Berkeley National Laboratory"/>
            <person name="Harder C.B."/>
            <person name="Miyauchi S."/>
            <person name="Viragh M."/>
            <person name="Kuo A."/>
            <person name="Thoen E."/>
            <person name="Andreopoulos B."/>
            <person name="Lu D."/>
            <person name="Skrede I."/>
            <person name="Drula E."/>
            <person name="Henrissat B."/>
            <person name="Morin E."/>
            <person name="Kohler A."/>
            <person name="Barry K."/>
            <person name="LaButti K."/>
            <person name="Morin E."/>
            <person name="Salamov A."/>
            <person name="Lipzen A."/>
            <person name="Mereny Z."/>
            <person name="Hegedus B."/>
            <person name="Baldrian P."/>
            <person name="Stursova M."/>
            <person name="Weitz H."/>
            <person name="Taylor A."/>
            <person name="Grigoriev I.V."/>
            <person name="Nagy L.G."/>
            <person name="Martin F."/>
            <person name="Kauserud H."/>
        </authorList>
    </citation>
    <scope>NUCLEOTIDE SEQUENCE</scope>
    <source>
        <strain evidence="2">9144</strain>
    </source>
</reference>
<accession>A0AAD6UWT7</accession>
<keyword evidence="3" id="KW-1185">Reference proteome</keyword>
<dbReference type="AlphaFoldDB" id="A0AAD6UWT7"/>
<evidence type="ECO:0000313" key="3">
    <source>
        <dbReference type="Proteomes" id="UP001219525"/>
    </source>
</evidence>
<name>A0AAD6UWT7_9AGAR</name>
<gene>
    <name evidence="2" type="ORF">GGX14DRAFT_575709</name>
</gene>
<evidence type="ECO:0000256" key="1">
    <source>
        <dbReference type="SAM" id="SignalP"/>
    </source>
</evidence>